<protein>
    <submittedName>
        <fullName evidence="1">Uncharacterized protein</fullName>
    </submittedName>
</protein>
<reference evidence="1 2" key="1">
    <citation type="submission" date="2018-06" db="EMBL/GenBank/DDBJ databases">
        <authorList>
            <consortium name="Pathogen Informatics"/>
            <person name="Doyle S."/>
        </authorList>
    </citation>
    <scope>NUCLEOTIDE SEQUENCE [LARGE SCALE GENOMIC DNA]</scope>
    <source>
        <strain evidence="1 2">NCTC7303</strain>
    </source>
</reference>
<dbReference type="EMBL" id="UGXC01000003">
    <property type="protein sequence ID" value="SUG52132.1"/>
    <property type="molecule type" value="Genomic_DNA"/>
</dbReference>
<dbReference type="Proteomes" id="UP000255443">
    <property type="component" value="Unassembled WGS sequence"/>
</dbReference>
<name>A0A379TND4_SALER</name>
<sequence>MVSAQATFSIQITSAPHSANICPANGPAISIPEKTTRNPERGPKAGIGKCVVMVSLLLPESGVNTFPAYNMHNP</sequence>
<proteinExistence type="predicted"/>
<gene>
    <name evidence="1" type="ORF">NCTC7303_04524</name>
</gene>
<evidence type="ECO:0000313" key="1">
    <source>
        <dbReference type="EMBL" id="SUG52132.1"/>
    </source>
</evidence>
<dbReference type="AlphaFoldDB" id="A0A379TND4"/>
<accession>A0A379TND4</accession>
<organism evidence="1 2">
    <name type="scientific">Salmonella enterica subsp. arizonae</name>
    <dbReference type="NCBI Taxonomy" id="59203"/>
    <lineage>
        <taxon>Bacteria</taxon>
        <taxon>Pseudomonadati</taxon>
        <taxon>Pseudomonadota</taxon>
        <taxon>Gammaproteobacteria</taxon>
        <taxon>Enterobacterales</taxon>
        <taxon>Enterobacteriaceae</taxon>
        <taxon>Salmonella</taxon>
    </lineage>
</organism>
<evidence type="ECO:0000313" key="2">
    <source>
        <dbReference type="Proteomes" id="UP000255443"/>
    </source>
</evidence>